<comment type="caution">
    <text evidence="1">The sequence shown here is derived from an EMBL/GenBank/DDBJ whole genome shotgun (WGS) entry which is preliminary data.</text>
</comment>
<dbReference type="AlphaFoldDB" id="M6UND8"/>
<gene>
    <name evidence="1" type="ORF">LEP1GSC186_2712</name>
</gene>
<reference evidence="1 2" key="1">
    <citation type="submission" date="2013-01" db="EMBL/GenBank/DDBJ databases">
        <authorList>
            <person name="Harkins D.M."/>
            <person name="Durkin A.S."/>
            <person name="Brinkac L.M."/>
            <person name="Haft D.H."/>
            <person name="Selengut J.D."/>
            <person name="Sanka R."/>
            <person name="DePew J."/>
            <person name="Purushe J."/>
            <person name="Matthias M.A."/>
            <person name="Vinetz J.M."/>
            <person name="Sutton G.G."/>
            <person name="Nierman W.C."/>
            <person name="Fouts D.E."/>
        </authorList>
    </citation>
    <scope>NUCLEOTIDE SEQUENCE [LARGE SCALE GENOMIC DNA]</scope>
    <source>
        <strain evidence="1 2">ZUN142</strain>
    </source>
</reference>
<dbReference type="EMBL" id="AHOP02000065">
    <property type="protein sequence ID" value="EMO38778.1"/>
    <property type="molecule type" value="Genomic_DNA"/>
</dbReference>
<accession>M6UND8</accession>
<sequence>MVWGERNYEIDFELKMMSLKLKNIWVDFHPIAHLYSMKLSI</sequence>
<evidence type="ECO:0000313" key="1">
    <source>
        <dbReference type="EMBL" id="EMO38778.1"/>
    </source>
</evidence>
<protein>
    <submittedName>
        <fullName evidence="1">Uncharacterized protein</fullName>
    </submittedName>
</protein>
<proteinExistence type="predicted"/>
<organism evidence="1 2">
    <name type="scientific">Leptospira noguchii serovar Autumnalis str. ZUN142</name>
    <dbReference type="NCBI Taxonomy" id="1085540"/>
    <lineage>
        <taxon>Bacteria</taxon>
        <taxon>Pseudomonadati</taxon>
        <taxon>Spirochaetota</taxon>
        <taxon>Spirochaetia</taxon>
        <taxon>Leptospirales</taxon>
        <taxon>Leptospiraceae</taxon>
        <taxon>Leptospira</taxon>
    </lineage>
</organism>
<evidence type="ECO:0000313" key="2">
    <source>
        <dbReference type="Proteomes" id="UP000012153"/>
    </source>
</evidence>
<name>M6UND8_9LEPT</name>
<dbReference type="Proteomes" id="UP000012153">
    <property type="component" value="Unassembled WGS sequence"/>
</dbReference>